<name>A0A5J9WR78_9POAL</name>
<feature type="non-terminal residue" evidence="2">
    <location>
        <position position="1"/>
    </location>
</feature>
<feature type="compositionally biased region" description="Basic residues" evidence="1">
    <location>
        <begin position="143"/>
        <end position="154"/>
    </location>
</feature>
<dbReference type="Gramene" id="TVU49804">
    <property type="protein sequence ID" value="TVU49804"/>
    <property type="gene ID" value="EJB05_01141"/>
</dbReference>
<sequence length="210" mass="23453">MVIRRKKRMMSYSQSLSQLFSWLYKKRNCQRQTGQPTLAGEPAPGSERCREFPVVGVNPWVGSPLLPKEALQGAGVRLRSAASGDPVVLTIGERNGRRLWSAAQGMVELIEVPSRHARPGRRGADDSRRRLVEVTFRRGGGMRSRRRDGKRRGGRPGGLDSDRARRVWVGEGRGRGREKAVGPTCWRRIFTGRGRARTADGRLTPGVKKE</sequence>
<proteinExistence type="predicted"/>
<evidence type="ECO:0000313" key="2">
    <source>
        <dbReference type="EMBL" id="TVU49804.1"/>
    </source>
</evidence>
<dbReference type="AlphaFoldDB" id="A0A5J9WR78"/>
<dbReference type="EMBL" id="RWGY01000002">
    <property type="protein sequence ID" value="TVU49804.1"/>
    <property type="molecule type" value="Genomic_DNA"/>
</dbReference>
<reference evidence="2 3" key="1">
    <citation type="journal article" date="2019" name="Sci. Rep.">
        <title>A high-quality genome of Eragrostis curvula grass provides insights into Poaceae evolution and supports new strategies to enhance forage quality.</title>
        <authorList>
            <person name="Carballo J."/>
            <person name="Santos B.A.C.M."/>
            <person name="Zappacosta D."/>
            <person name="Garbus I."/>
            <person name="Selva J.P."/>
            <person name="Gallo C.A."/>
            <person name="Diaz A."/>
            <person name="Albertini E."/>
            <person name="Caccamo M."/>
            <person name="Echenique V."/>
        </authorList>
    </citation>
    <scope>NUCLEOTIDE SEQUENCE [LARGE SCALE GENOMIC DNA]</scope>
    <source>
        <strain evidence="3">cv. Victoria</strain>
        <tissue evidence="2">Leaf</tissue>
    </source>
</reference>
<evidence type="ECO:0000313" key="3">
    <source>
        <dbReference type="Proteomes" id="UP000324897"/>
    </source>
</evidence>
<keyword evidence="3" id="KW-1185">Reference proteome</keyword>
<comment type="caution">
    <text evidence="2">The sequence shown here is derived from an EMBL/GenBank/DDBJ whole genome shotgun (WGS) entry which is preliminary data.</text>
</comment>
<feature type="region of interest" description="Disordered" evidence="1">
    <location>
        <begin position="139"/>
        <end position="180"/>
    </location>
</feature>
<gene>
    <name evidence="2" type="ORF">EJB05_01141</name>
</gene>
<evidence type="ECO:0000256" key="1">
    <source>
        <dbReference type="SAM" id="MobiDB-lite"/>
    </source>
</evidence>
<protein>
    <submittedName>
        <fullName evidence="2">Uncharacterized protein</fullName>
    </submittedName>
</protein>
<accession>A0A5J9WR78</accession>
<organism evidence="2 3">
    <name type="scientific">Eragrostis curvula</name>
    <name type="common">weeping love grass</name>
    <dbReference type="NCBI Taxonomy" id="38414"/>
    <lineage>
        <taxon>Eukaryota</taxon>
        <taxon>Viridiplantae</taxon>
        <taxon>Streptophyta</taxon>
        <taxon>Embryophyta</taxon>
        <taxon>Tracheophyta</taxon>
        <taxon>Spermatophyta</taxon>
        <taxon>Magnoliopsida</taxon>
        <taxon>Liliopsida</taxon>
        <taxon>Poales</taxon>
        <taxon>Poaceae</taxon>
        <taxon>PACMAD clade</taxon>
        <taxon>Chloridoideae</taxon>
        <taxon>Eragrostideae</taxon>
        <taxon>Eragrostidinae</taxon>
        <taxon>Eragrostis</taxon>
    </lineage>
</organism>
<dbReference type="Proteomes" id="UP000324897">
    <property type="component" value="Chromosome 6"/>
</dbReference>